<accession>A0A897NIB0</accession>
<dbReference type="PANTHER" id="PTHR33055:SF13">
    <property type="entry name" value="TRANSPOSASE"/>
    <property type="match status" value="1"/>
</dbReference>
<evidence type="ECO:0000313" key="2">
    <source>
        <dbReference type="EMBL" id="QSG12477.1"/>
    </source>
</evidence>
<dbReference type="GeneID" id="68861598"/>
<organism evidence="2 3">
    <name type="scientific">Halapricum desulfuricans</name>
    <dbReference type="NCBI Taxonomy" id="2841257"/>
    <lineage>
        <taxon>Archaea</taxon>
        <taxon>Methanobacteriati</taxon>
        <taxon>Methanobacteriota</taxon>
        <taxon>Stenosarchaea group</taxon>
        <taxon>Halobacteria</taxon>
        <taxon>Halobacteriales</taxon>
        <taxon>Haloarculaceae</taxon>
        <taxon>Halapricum</taxon>
    </lineage>
</organism>
<gene>
    <name evidence="2" type="ORF">HSBGL_2068</name>
</gene>
<dbReference type="GO" id="GO:0003677">
    <property type="term" value="F:DNA binding"/>
    <property type="evidence" value="ECO:0007669"/>
    <property type="project" value="InterPro"/>
</dbReference>
<proteinExistence type="predicted"/>
<dbReference type="InterPro" id="IPR002525">
    <property type="entry name" value="Transp_IS110-like_N"/>
</dbReference>
<dbReference type="InterPro" id="IPR047650">
    <property type="entry name" value="Transpos_IS110"/>
</dbReference>
<dbReference type="RefSeq" id="WP_229124412.1">
    <property type="nucleotide sequence ID" value="NZ_CP064789.1"/>
</dbReference>
<evidence type="ECO:0000313" key="3">
    <source>
        <dbReference type="Proteomes" id="UP000663305"/>
    </source>
</evidence>
<dbReference type="Pfam" id="PF01548">
    <property type="entry name" value="DEDD_Tnp_IS110"/>
    <property type="match status" value="1"/>
</dbReference>
<dbReference type="GO" id="GO:0006313">
    <property type="term" value="P:DNA transposition"/>
    <property type="evidence" value="ECO:0007669"/>
    <property type="project" value="InterPro"/>
</dbReference>
<dbReference type="Proteomes" id="UP000663305">
    <property type="component" value="Chromosome"/>
</dbReference>
<dbReference type="AlphaFoldDB" id="A0A897NIB0"/>
<sequence length="164" mass="18629">MAVLGIDLHKHESQVAVLPNEPSDEEPLEEVRVANANLDEIAARYDGSRAVVEATSKYYTMYDRLSEHLEVTVANPLELSWIAESSHKTDEIDAQKLAELHRADIVPESYVPPEEIRSLRALTRGREHLVDERTKWKNEVHALLDQHGVEYKGELFSASGREFL</sequence>
<evidence type="ECO:0000259" key="1">
    <source>
        <dbReference type="Pfam" id="PF01548"/>
    </source>
</evidence>
<protein>
    <submittedName>
        <fullName evidence="2">Transposase</fullName>
    </submittedName>
</protein>
<dbReference type="GO" id="GO:0004803">
    <property type="term" value="F:transposase activity"/>
    <property type="evidence" value="ECO:0007669"/>
    <property type="project" value="InterPro"/>
</dbReference>
<name>A0A897NIB0_9EURY</name>
<dbReference type="EMBL" id="CP064789">
    <property type="protein sequence ID" value="QSG12477.1"/>
    <property type="molecule type" value="Genomic_DNA"/>
</dbReference>
<reference evidence="2" key="1">
    <citation type="submission" date="2020-11" db="EMBL/GenBank/DDBJ databases">
        <title>Carbohydrate-dependent, anaerobic sulfur respiration: A novel catabolism in halophilic archaea.</title>
        <authorList>
            <person name="Sorokin D.Y."/>
            <person name="Messina E."/>
            <person name="Smedile F."/>
            <person name="La Cono V."/>
            <person name="Hallsworth J.E."/>
            <person name="Yakimov M.M."/>
        </authorList>
    </citation>
    <scope>NUCLEOTIDE SEQUENCE</scope>
    <source>
        <strain evidence="2">HSR-Bgl</strain>
    </source>
</reference>
<feature type="domain" description="Transposase IS110-like N-terminal" evidence="1">
    <location>
        <begin position="4"/>
        <end position="147"/>
    </location>
</feature>
<dbReference type="PANTHER" id="PTHR33055">
    <property type="entry name" value="TRANSPOSASE FOR INSERTION SEQUENCE ELEMENT IS1111A"/>
    <property type="match status" value="1"/>
</dbReference>